<keyword evidence="5" id="KW-0100">Branched-chain amino acid biosynthesis</keyword>
<dbReference type="GO" id="GO:0003984">
    <property type="term" value="F:acetolactate synthase activity"/>
    <property type="evidence" value="ECO:0007669"/>
    <property type="project" value="UniProtKB-EC"/>
</dbReference>
<dbReference type="InterPro" id="IPR004789">
    <property type="entry name" value="Acetalactate_synth_ssu"/>
</dbReference>
<evidence type="ECO:0000256" key="1">
    <source>
        <dbReference type="ARBA" id="ARBA00004974"/>
    </source>
</evidence>
<dbReference type="NCBIfam" id="NF008864">
    <property type="entry name" value="PRK11895.1"/>
    <property type="match status" value="1"/>
</dbReference>
<protein>
    <submittedName>
        <fullName evidence="8">Acetolactate synthase small subunit</fullName>
        <ecNumber evidence="8">2.2.1.6</ecNumber>
    </submittedName>
</protein>
<evidence type="ECO:0000313" key="8">
    <source>
        <dbReference type="EMBL" id="MFC5973324.1"/>
    </source>
</evidence>
<feature type="compositionally biased region" description="Basic and acidic residues" evidence="6">
    <location>
        <begin position="215"/>
        <end position="226"/>
    </location>
</feature>
<dbReference type="Pfam" id="PF22629">
    <property type="entry name" value="ACT_AHAS_ss"/>
    <property type="match status" value="1"/>
</dbReference>
<gene>
    <name evidence="8" type="primary">ilvN</name>
    <name evidence="8" type="ORF">ACFPYI_18495</name>
</gene>
<keyword evidence="8" id="KW-0808">Transferase</keyword>
<evidence type="ECO:0000256" key="4">
    <source>
        <dbReference type="ARBA" id="ARBA00022605"/>
    </source>
</evidence>
<feature type="region of interest" description="Disordered" evidence="6">
    <location>
        <begin position="206"/>
        <end position="248"/>
    </location>
</feature>
<accession>A0ABD5RSU6</accession>
<feature type="domain" description="ACT" evidence="7">
    <location>
        <begin position="57"/>
        <end position="134"/>
    </location>
</feature>
<comment type="caution">
    <text evidence="8">The sequence shown here is derived from an EMBL/GenBank/DDBJ whole genome shotgun (WGS) entry which is preliminary data.</text>
</comment>
<dbReference type="EMBL" id="JBHSQH010000001">
    <property type="protein sequence ID" value="MFC5973324.1"/>
    <property type="molecule type" value="Genomic_DNA"/>
</dbReference>
<dbReference type="NCBIfam" id="TIGR00119">
    <property type="entry name" value="acolac_sm"/>
    <property type="match status" value="1"/>
</dbReference>
<dbReference type="AlphaFoldDB" id="A0ABD5RSU6"/>
<dbReference type="Proteomes" id="UP001596099">
    <property type="component" value="Unassembled WGS sequence"/>
</dbReference>
<evidence type="ECO:0000256" key="5">
    <source>
        <dbReference type="ARBA" id="ARBA00023304"/>
    </source>
</evidence>
<dbReference type="InterPro" id="IPR002912">
    <property type="entry name" value="ACT_dom"/>
</dbReference>
<keyword evidence="9" id="KW-1185">Reference proteome</keyword>
<dbReference type="InterPro" id="IPR045865">
    <property type="entry name" value="ACT-like_dom_sf"/>
</dbReference>
<dbReference type="CDD" id="cd04878">
    <property type="entry name" value="ACT_AHAS"/>
    <property type="match status" value="1"/>
</dbReference>
<reference evidence="8 9" key="1">
    <citation type="journal article" date="2019" name="Int. J. Syst. Evol. Microbiol.">
        <title>The Global Catalogue of Microorganisms (GCM) 10K type strain sequencing project: providing services to taxonomists for standard genome sequencing and annotation.</title>
        <authorList>
            <consortium name="The Broad Institute Genomics Platform"/>
            <consortium name="The Broad Institute Genome Sequencing Center for Infectious Disease"/>
            <person name="Wu L."/>
            <person name="Ma J."/>
        </authorList>
    </citation>
    <scope>NUCLEOTIDE SEQUENCE [LARGE SCALE GENOMIC DNA]</scope>
    <source>
        <strain evidence="8 9">CGMCC 1.12543</strain>
    </source>
</reference>
<dbReference type="GO" id="GO:0005737">
    <property type="term" value="C:cytoplasm"/>
    <property type="evidence" value="ECO:0007669"/>
    <property type="project" value="UniProtKB-ARBA"/>
</dbReference>
<evidence type="ECO:0000256" key="6">
    <source>
        <dbReference type="SAM" id="MobiDB-lite"/>
    </source>
</evidence>
<evidence type="ECO:0000259" key="7">
    <source>
        <dbReference type="PROSITE" id="PS51671"/>
    </source>
</evidence>
<dbReference type="PANTHER" id="PTHR30239">
    <property type="entry name" value="ACETOLACTATE SYNTHASE SMALL SUBUNIT"/>
    <property type="match status" value="1"/>
</dbReference>
<comment type="similarity">
    <text evidence="3">Belongs to the acetolactate synthase small subunit family.</text>
</comment>
<keyword evidence="4" id="KW-0028">Amino-acid biosynthesis</keyword>
<dbReference type="Gene3D" id="3.30.70.260">
    <property type="match status" value="1"/>
</dbReference>
<evidence type="ECO:0000256" key="3">
    <source>
        <dbReference type="ARBA" id="ARBA00006341"/>
    </source>
</evidence>
<dbReference type="InterPro" id="IPR019455">
    <property type="entry name" value="Acetolactate_synth_ssu_C"/>
</dbReference>
<dbReference type="InterPro" id="IPR027271">
    <property type="entry name" value="Acetolactate_synth/TF_NikR_C"/>
</dbReference>
<dbReference type="RefSeq" id="WP_379751883.1">
    <property type="nucleotide sequence ID" value="NZ_JALLGW010000001.1"/>
</dbReference>
<name>A0ABD5RSU6_9EURY</name>
<evidence type="ECO:0000256" key="2">
    <source>
        <dbReference type="ARBA" id="ARBA00005025"/>
    </source>
</evidence>
<dbReference type="InterPro" id="IPR054480">
    <property type="entry name" value="AHAS_small-like_ACT"/>
</dbReference>
<comment type="pathway">
    <text evidence="1">Amino-acid biosynthesis; L-isoleucine biosynthesis; L-isoleucine from 2-oxobutanoate: step 1/4.</text>
</comment>
<sequence length="248" mass="27121">MSQDATDGTEESVERTEGSHSVGPHPDEREHPMGRRSSQGIRIDPDVEATHEPRRTTISALVRHEPGVLAEVSGLVSRRQFNIESLTVGSTTNPETARITLVIDEPEPGVRQVERQLAKLRHVISVGELDGDAVRRELVVLKVHGDRPAQVQAVTEMYDGKTLDAGPRTITVEITGDEQTVDDAIDAFRQFGIRELARTGHTALARGETWTTPDEQERYERLHGTGDGESASDEAATTSAPANFSDDD</sequence>
<dbReference type="PANTHER" id="PTHR30239:SF0">
    <property type="entry name" value="ACETOLACTATE SYNTHASE SMALL SUBUNIT 1, CHLOROPLASTIC"/>
    <property type="match status" value="1"/>
</dbReference>
<dbReference type="EC" id="2.2.1.6" evidence="8"/>
<feature type="compositionally biased region" description="Basic and acidic residues" evidence="6">
    <location>
        <begin position="43"/>
        <end position="52"/>
    </location>
</feature>
<dbReference type="Pfam" id="PF10369">
    <property type="entry name" value="ALS_ss_C"/>
    <property type="match status" value="1"/>
</dbReference>
<dbReference type="InterPro" id="IPR039557">
    <property type="entry name" value="AHAS_ACT"/>
</dbReference>
<organism evidence="8 9">
    <name type="scientific">Halomarina salina</name>
    <dbReference type="NCBI Taxonomy" id="1872699"/>
    <lineage>
        <taxon>Archaea</taxon>
        <taxon>Methanobacteriati</taxon>
        <taxon>Methanobacteriota</taxon>
        <taxon>Stenosarchaea group</taxon>
        <taxon>Halobacteria</taxon>
        <taxon>Halobacteriales</taxon>
        <taxon>Natronomonadaceae</taxon>
        <taxon>Halomarina</taxon>
    </lineage>
</organism>
<feature type="region of interest" description="Disordered" evidence="6">
    <location>
        <begin position="1"/>
        <end position="52"/>
    </location>
</feature>
<comment type="pathway">
    <text evidence="2">Amino-acid biosynthesis; L-valine biosynthesis; L-valine from pyruvate: step 1/4.</text>
</comment>
<dbReference type="GO" id="GO:0008652">
    <property type="term" value="P:amino acid biosynthetic process"/>
    <property type="evidence" value="ECO:0007669"/>
    <property type="project" value="UniProtKB-KW"/>
</dbReference>
<dbReference type="GO" id="GO:0009082">
    <property type="term" value="P:branched-chain amino acid biosynthetic process"/>
    <property type="evidence" value="ECO:0007669"/>
    <property type="project" value="UniProtKB-KW"/>
</dbReference>
<proteinExistence type="inferred from homology"/>
<dbReference type="Gene3D" id="3.30.70.1150">
    <property type="entry name" value="ACT-like. Chain A, domain 2"/>
    <property type="match status" value="1"/>
</dbReference>
<evidence type="ECO:0000313" key="9">
    <source>
        <dbReference type="Proteomes" id="UP001596099"/>
    </source>
</evidence>
<dbReference type="SUPFAM" id="SSF55021">
    <property type="entry name" value="ACT-like"/>
    <property type="match status" value="2"/>
</dbReference>
<dbReference type="PROSITE" id="PS51671">
    <property type="entry name" value="ACT"/>
    <property type="match status" value="1"/>
</dbReference>
<feature type="compositionally biased region" description="Low complexity" evidence="6">
    <location>
        <begin position="233"/>
        <end position="242"/>
    </location>
</feature>